<dbReference type="Pfam" id="PF20866">
    <property type="entry name" value="MdcG_N"/>
    <property type="match status" value="1"/>
</dbReference>
<reference evidence="5 6" key="1">
    <citation type="submission" date="2024-07" db="EMBL/GenBank/DDBJ databases">
        <authorList>
            <person name="Hebao G."/>
        </authorList>
    </citation>
    <scope>NUCLEOTIDE SEQUENCE [LARGE SCALE GENOMIC DNA]</scope>
    <source>
        <strain evidence="5 6">ACCC 02193</strain>
    </source>
</reference>
<evidence type="ECO:0000313" key="6">
    <source>
        <dbReference type="Proteomes" id="UP001565243"/>
    </source>
</evidence>
<dbReference type="Pfam" id="PF10620">
    <property type="entry name" value="MdcG"/>
    <property type="match status" value="1"/>
</dbReference>
<evidence type="ECO:0000259" key="4">
    <source>
        <dbReference type="Pfam" id="PF20866"/>
    </source>
</evidence>
<dbReference type="EMBL" id="JBGFFX010000011">
    <property type="protein sequence ID" value="MEY8772143.1"/>
    <property type="molecule type" value="Genomic_DNA"/>
</dbReference>
<feature type="domain" description="Phosphoribosyl-dephospho-CoA transferase MdcG C-terminal" evidence="3">
    <location>
        <begin position="94"/>
        <end position="194"/>
    </location>
</feature>
<accession>A0ABV4EBF3</accession>
<dbReference type="NCBIfam" id="NF002332">
    <property type="entry name" value="PRK01293.1"/>
    <property type="match status" value="1"/>
</dbReference>
<gene>
    <name evidence="5" type="ORF">AB6T85_17200</name>
</gene>
<dbReference type="NCBIfam" id="TIGR03135">
    <property type="entry name" value="malonate_mdcG"/>
    <property type="match status" value="1"/>
</dbReference>
<name>A0ABV4EBF3_9GAMM</name>
<protein>
    <submittedName>
        <fullName evidence="5">Malonate decarboxylase holo-ACP synthase</fullName>
    </submittedName>
</protein>
<dbReference type="InterPro" id="IPR048903">
    <property type="entry name" value="MdcG_N"/>
</dbReference>
<keyword evidence="1" id="KW-0808">Transferase</keyword>
<organism evidence="5 6">
    <name type="scientific">Erwinia aeris</name>
    <dbReference type="NCBI Taxonomy" id="3239803"/>
    <lineage>
        <taxon>Bacteria</taxon>
        <taxon>Pseudomonadati</taxon>
        <taxon>Pseudomonadota</taxon>
        <taxon>Gammaproteobacteria</taxon>
        <taxon>Enterobacterales</taxon>
        <taxon>Erwiniaceae</taxon>
        <taxon>Erwinia</taxon>
    </lineage>
</organism>
<evidence type="ECO:0000313" key="5">
    <source>
        <dbReference type="EMBL" id="MEY8772143.1"/>
    </source>
</evidence>
<dbReference type="Proteomes" id="UP001565243">
    <property type="component" value="Unassembled WGS sequence"/>
</dbReference>
<evidence type="ECO:0000259" key="3">
    <source>
        <dbReference type="Pfam" id="PF10620"/>
    </source>
</evidence>
<keyword evidence="2" id="KW-0548">Nucleotidyltransferase</keyword>
<keyword evidence="6" id="KW-1185">Reference proteome</keyword>
<feature type="domain" description="Phosphoribosyl-dephospho-CoA transferase MdcG N-terminal" evidence="4">
    <location>
        <begin position="4"/>
        <end position="74"/>
    </location>
</feature>
<evidence type="ECO:0000256" key="1">
    <source>
        <dbReference type="ARBA" id="ARBA00022679"/>
    </source>
</evidence>
<dbReference type="InterPro" id="IPR049180">
    <property type="entry name" value="MdcG_C"/>
</dbReference>
<comment type="caution">
    <text evidence="5">The sequence shown here is derived from an EMBL/GenBank/DDBJ whole genome shotgun (WGS) entry which is preliminary data.</text>
</comment>
<dbReference type="InterPro" id="IPR017557">
    <property type="entry name" value="Holo-ACP_synthase"/>
</dbReference>
<sequence length="200" mass="21942">MDVRPHDLLWLSDREALQGDLPEWVAYWQPALPLVVRRDRDAQGRIPVGVRGPARHQRAAGWVDAAAVVRVLSPEALIDRLPHTPFYTLPPVQAALRLAQADWPWAWGVTGSLGYALATGEAVMHAGSDLDLLIRAPEPPAASALQRWQSLCASLPCRADTQLETRLGGFALAEWLRDGKVLLKTDGGPFLTAAPWETPR</sequence>
<dbReference type="RefSeq" id="WP_369896256.1">
    <property type="nucleotide sequence ID" value="NZ_JBGFFX010000011.1"/>
</dbReference>
<proteinExistence type="predicted"/>
<evidence type="ECO:0000256" key="2">
    <source>
        <dbReference type="ARBA" id="ARBA00022695"/>
    </source>
</evidence>